<evidence type="ECO:0000256" key="10">
    <source>
        <dbReference type="SAM" id="MobiDB-lite"/>
    </source>
</evidence>
<evidence type="ECO:0000256" key="2">
    <source>
        <dbReference type="ARBA" id="ARBA00009717"/>
    </source>
</evidence>
<keyword evidence="7" id="KW-0378">Hydrolase</keyword>
<keyword evidence="6" id="KW-0732">Signal</keyword>
<dbReference type="InterPro" id="IPR006311">
    <property type="entry name" value="TAT_signal"/>
</dbReference>
<dbReference type="PANTHER" id="PTHR31956">
    <property type="entry name" value="NON-SPECIFIC PHOSPHOLIPASE C4-RELATED"/>
    <property type="match status" value="1"/>
</dbReference>
<sequence>MSRRDFLAKATGAGAAAFLMDWAAPVIEKAYGAGPCPGHLTDIEHIVLLMQENRSFDHYFGTLSSTNGFNTASPAFQQPGWNPRTQALDPAGITIPFRLDTTRGPFVDGECVNDPEHQWIAMHLAWNGGANDNWLPAQATTRTGPYVPMTMGYYTRQDIPIHYLLADTFTICDGYHCSLLTGTLPNRLYWLSAHIDPAGTNGGPQLVEPGFLPLQQYSWRIMPENLEDAGVSWKVYQNKSFGRFINTPISNNGLVQAFKQAGNPRSNLARFGIAPTYPGDFAEDVKANRLPKVSWLVPNILQSEHPALPVALGAVSMVTALRILLSNPAVWEKTALIVSYDENGGFFDHVVPVTAPPGTPGEYVTVPDIDAVPGSGGIRGPLGLGFRVPCLVISPWSRGGLMVHDTFDHTSQLKLIRARFGVPVPNLTAWRDSVVGDMTSAFNFAVPPKASRPNLSHPLLAAVPKLPQCIPNVVLGTTDGALPSLPYRVPFPQSMPTQETGPTRGIPSGLCS</sequence>
<evidence type="ECO:0000256" key="6">
    <source>
        <dbReference type="ARBA" id="ARBA00022729"/>
    </source>
</evidence>
<dbReference type="EC" id="3.1.4.3" evidence="3"/>
<dbReference type="PANTHER" id="PTHR31956:SF1">
    <property type="entry name" value="NON-SPECIFIC PHOSPHOLIPASE C1"/>
    <property type="match status" value="1"/>
</dbReference>
<dbReference type="InterPro" id="IPR017850">
    <property type="entry name" value="Alkaline_phosphatase_core_sf"/>
</dbReference>
<comment type="similarity">
    <text evidence="2">Belongs to the bacterial phospholipase C family.</text>
</comment>
<dbReference type="Gene3D" id="3.40.720.10">
    <property type="entry name" value="Alkaline Phosphatase, subunit A"/>
    <property type="match status" value="2"/>
</dbReference>
<accession>A0A1X1Y3D0</accession>
<dbReference type="CDD" id="cd16014">
    <property type="entry name" value="PLC"/>
    <property type="match status" value="1"/>
</dbReference>
<dbReference type="FunFam" id="3.40.720.10:FF:000034">
    <property type="entry name" value="Membrane-associated phospholipase C"/>
    <property type="match status" value="1"/>
</dbReference>
<organism evidence="11 12">
    <name type="scientific">Mycobacterium lacus</name>
    <dbReference type="NCBI Taxonomy" id="169765"/>
    <lineage>
        <taxon>Bacteria</taxon>
        <taxon>Bacillati</taxon>
        <taxon>Actinomycetota</taxon>
        <taxon>Actinomycetes</taxon>
        <taxon>Mycobacteriales</taxon>
        <taxon>Mycobacteriaceae</taxon>
        <taxon>Mycobacterium</taxon>
    </lineage>
</organism>
<evidence type="ECO:0000256" key="8">
    <source>
        <dbReference type="ARBA" id="ARBA00023026"/>
    </source>
</evidence>
<dbReference type="InterPro" id="IPR007312">
    <property type="entry name" value="Phosphoesterase"/>
</dbReference>
<gene>
    <name evidence="11" type="primary">plcA</name>
    <name evidence="11" type="ORF">MLAC_24170</name>
</gene>
<evidence type="ECO:0000313" key="12">
    <source>
        <dbReference type="Proteomes" id="UP000466396"/>
    </source>
</evidence>
<dbReference type="Pfam" id="PF04185">
    <property type="entry name" value="Phosphoesterase"/>
    <property type="match status" value="1"/>
</dbReference>
<evidence type="ECO:0000256" key="4">
    <source>
        <dbReference type="ARBA" id="ARBA00022512"/>
    </source>
</evidence>
<keyword evidence="4" id="KW-0134">Cell wall</keyword>
<dbReference type="EMBL" id="AP022581">
    <property type="protein sequence ID" value="BBX97123.1"/>
    <property type="molecule type" value="Genomic_DNA"/>
</dbReference>
<keyword evidence="8" id="KW-0843">Virulence</keyword>
<comment type="catalytic activity">
    <reaction evidence="9">
        <text>a 1,2-diacyl-sn-glycero-3-phosphocholine + H2O = phosphocholine + a 1,2-diacyl-sn-glycerol + H(+)</text>
        <dbReference type="Rhea" id="RHEA:10604"/>
        <dbReference type="ChEBI" id="CHEBI:15377"/>
        <dbReference type="ChEBI" id="CHEBI:15378"/>
        <dbReference type="ChEBI" id="CHEBI:17815"/>
        <dbReference type="ChEBI" id="CHEBI:57643"/>
        <dbReference type="ChEBI" id="CHEBI:295975"/>
        <dbReference type="EC" id="3.1.4.3"/>
    </reaction>
    <physiologicalReaction direction="left-to-right" evidence="9">
        <dbReference type="Rhea" id="RHEA:10605"/>
    </physiologicalReaction>
</comment>
<evidence type="ECO:0000256" key="3">
    <source>
        <dbReference type="ARBA" id="ARBA00012018"/>
    </source>
</evidence>
<reference evidence="11 12" key="1">
    <citation type="journal article" date="2019" name="Emerg. Microbes Infect.">
        <title>Comprehensive subspecies identification of 175 nontuberculous mycobacteria species based on 7547 genomic profiles.</title>
        <authorList>
            <person name="Matsumoto Y."/>
            <person name="Kinjo T."/>
            <person name="Motooka D."/>
            <person name="Nabeya D."/>
            <person name="Jung N."/>
            <person name="Uechi K."/>
            <person name="Horii T."/>
            <person name="Iida T."/>
            <person name="Fujita J."/>
            <person name="Nakamura S."/>
        </authorList>
    </citation>
    <scope>NUCLEOTIDE SEQUENCE [LARGE SCALE GENOMIC DNA]</scope>
    <source>
        <strain evidence="11 12">JCM 15657</strain>
    </source>
</reference>
<dbReference type="Proteomes" id="UP000466396">
    <property type="component" value="Chromosome"/>
</dbReference>
<keyword evidence="12" id="KW-1185">Reference proteome</keyword>
<name>A0A1X1Y3D0_9MYCO</name>
<dbReference type="KEGG" id="mlj:MLAC_24170"/>
<evidence type="ECO:0000256" key="9">
    <source>
        <dbReference type="ARBA" id="ARBA00048421"/>
    </source>
</evidence>
<dbReference type="GO" id="GO:0052008">
    <property type="term" value="P:symbiont-mediated disruption of host cellular anatomical structure"/>
    <property type="evidence" value="ECO:0007669"/>
    <property type="project" value="UniProtKB-ARBA"/>
</dbReference>
<dbReference type="AlphaFoldDB" id="A0A1X1Y3D0"/>
<evidence type="ECO:0000256" key="1">
    <source>
        <dbReference type="ARBA" id="ARBA00004191"/>
    </source>
</evidence>
<dbReference type="STRING" id="169765.AWC15_01820"/>
<dbReference type="GO" id="GO:0034480">
    <property type="term" value="F:phosphatidylcholine phospholipase C activity"/>
    <property type="evidence" value="ECO:0007669"/>
    <property type="project" value="UniProtKB-EC"/>
</dbReference>
<dbReference type="OrthoDB" id="4181857at2"/>
<evidence type="ECO:0000256" key="7">
    <source>
        <dbReference type="ARBA" id="ARBA00022801"/>
    </source>
</evidence>
<dbReference type="FunFam" id="3.40.720.10:FF:000036">
    <property type="entry name" value="Membrane-associated phospholipase C"/>
    <property type="match status" value="1"/>
</dbReference>
<evidence type="ECO:0000313" key="11">
    <source>
        <dbReference type="EMBL" id="BBX97123.1"/>
    </source>
</evidence>
<comment type="subcellular location">
    <subcellularLocation>
        <location evidence="1">Secreted</location>
        <location evidence="1">Cell wall</location>
    </subcellularLocation>
</comment>
<proteinExistence type="inferred from homology"/>
<keyword evidence="5" id="KW-0964">Secreted</keyword>
<feature type="region of interest" description="Disordered" evidence="10">
    <location>
        <begin position="490"/>
        <end position="512"/>
    </location>
</feature>
<evidence type="ECO:0000256" key="5">
    <source>
        <dbReference type="ARBA" id="ARBA00022525"/>
    </source>
</evidence>
<protein>
    <recommendedName>
        <fullName evidence="3">phospholipase C</fullName>
        <ecNumber evidence="3">3.1.4.3</ecNumber>
    </recommendedName>
</protein>
<dbReference type="PROSITE" id="PS51318">
    <property type="entry name" value="TAT"/>
    <property type="match status" value="1"/>
</dbReference>